<dbReference type="CDD" id="cd00037">
    <property type="entry name" value="CLECT"/>
    <property type="match status" value="1"/>
</dbReference>
<dbReference type="PROSITE" id="PS50041">
    <property type="entry name" value="C_TYPE_LECTIN_2"/>
    <property type="match status" value="1"/>
</dbReference>
<evidence type="ECO:0000256" key="2">
    <source>
        <dbReference type="SAM" id="MobiDB-lite"/>
    </source>
</evidence>
<dbReference type="Proteomes" id="UP000735302">
    <property type="component" value="Unassembled WGS sequence"/>
</dbReference>
<evidence type="ECO:0000259" key="3">
    <source>
        <dbReference type="PROSITE" id="PS50041"/>
    </source>
</evidence>
<dbReference type="EMBL" id="BLXT01001319">
    <property type="protein sequence ID" value="GFN84591.1"/>
    <property type="molecule type" value="Genomic_DNA"/>
</dbReference>
<feature type="domain" description="C-type lectin" evidence="3">
    <location>
        <begin position="48"/>
        <end position="169"/>
    </location>
</feature>
<dbReference type="InterPro" id="IPR001304">
    <property type="entry name" value="C-type_lectin-like"/>
</dbReference>
<evidence type="ECO:0000313" key="4">
    <source>
        <dbReference type="EMBL" id="GFN84591.1"/>
    </source>
</evidence>
<dbReference type="PANTHER" id="PTHR22801:SF63">
    <property type="entry name" value="C-TYPE LECTIN DOMAIN-CONTAINING PROTEIN"/>
    <property type="match status" value="1"/>
</dbReference>
<dbReference type="AlphaFoldDB" id="A0AAV3YR08"/>
<gene>
    <name evidence="4" type="ORF">PoB_001109700</name>
</gene>
<keyword evidence="1" id="KW-1015">Disulfide bond</keyword>
<feature type="region of interest" description="Disordered" evidence="2">
    <location>
        <begin position="1"/>
        <end position="20"/>
    </location>
</feature>
<evidence type="ECO:0000313" key="5">
    <source>
        <dbReference type="Proteomes" id="UP000735302"/>
    </source>
</evidence>
<dbReference type="Pfam" id="PF00059">
    <property type="entry name" value="Lectin_C"/>
    <property type="match status" value="1"/>
</dbReference>
<comment type="caution">
    <text evidence="4">The sequence shown here is derived from an EMBL/GenBank/DDBJ whole genome shotgun (WGS) entry which is preliminary data.</text>
</comment>
<dbReference type="InterPro" id="IPR016186">
    <property type="entry name" value="C-type_lectin-like/link_sf"/>
</dbReference>
<dbReference type="InterPro" id="IPR050801">
    <property type="entry name" value="Ca-Dep_Lectins_ImmuneDev"/>
</dbReference>
<dbReference type="PANTHER" id="PTHR22801">
    <property type="entry name" value="LITHOSTATHINE"/>
    <property type="match status" value="1"/>
</dbReference>
<reference evidence="4 5" key="1">
    <citation type="journal article" date="2021" name="Elife">
        <title>Chloroplast acquisition without the gene transfer in kleptoplastic sea slugs, Plakobranchus ocellatus.</title>
        <authorList>
            <person name="Maeda T."/>
            <person name="Takahashi S."/>
            <person name="Yoshida T."/>
            <person name="Shimamura S."/>
            <person name="Takaki Y."/>
            <person name="Nagai Y."/>
            <person name="Toyoda A."/>
            <person name="Suzuki Y."/>
            <person name="Arimoto A."/>
            <person name="Ishii H."/>
            <person name="Satoh N."/>
            <person name="Nishiyama T."/>
            <person name="Hasebe M."/>
            <person name="Maruyama T."/>
            <person name="Minagawa J."/>
            <person name="Obokata J."/>
            <person name="Shigenobu S."/>
        </authorList>
    </citation>
    <scope>NUCLEOTIDE SEQUENCE [LARGE SCALE GENOMIC DNA]</scope>
</reference>
<accession>A0AAV3YR08</accession>
<sequence length="175" mass="19884">MPADVSTQGDKSDKSSLKSSKGYRLNTLGRFRGCLLVFQEKVCRTSFFRNKSNYFPPFPQQYHEASEACWSNHGHVASTKTLEKLDLVRSFLSTTFDTLWVGLTDVQEEGVYIWDEDWTIMNSTQTTFLFSPGQPTGYKGEDCTIVSIQPDNSRLDDVFCGLSHGFVCEMRIHLV</sequence>
<name>A0AAV3YR08_9GAST</name>
<dbReference type="SMART" id="SM00034">
    <property type="entry name" value="CLECT"/>
    <property type="match status" value="1"/>
</dbReference>
<dbReference type="InterPro" id="IPR018378">
    <property type="entry name" value="C-type_lectin_CS"/>
</dbReference>
<keyword evidence="5" id="KW-1185">Reference proteome</keyword>
<proteinExistence type="predicted"/>
<dbReference type="PROSITE" id="PS00615">
    <property type="entry name" value="C_TYPE_LECTIN_1"/>
    <property type="match status" value="1"/>
</dbReference>
<dbReference type="InterPro" id="IPR016187">
    <property type="entry name" value="CTDL_fold"/>
</dbReference>
<protein>
    <recommendedName>
        <fullName evidence="3">C-type lectin domain-containing protein</fullName>
    </recommendedName>
</protein>
<evidence type="ECO:0000256" key="1">
    <source>
        <dbReference type="ARBA" id="ARBA00023157"/>
    </source>
</evidence>
<organism evidence="4 5">
    <name type="scientific">Plakobranchus ocellatus</name>
    <dbReference type="NCBI Taxonomy" id="259542"/>
    <lineage>
        <taxon>Eukaryota</taxon>
        <taxon>Metazoa</taxon>
        <taxon>Spiralia</taxon>
        <taxon>Lophotrochozoa</taxon>
        <taxon>Mollusca</taxon>
        <taxon>Gastropoda</taxon>
        <taxon>Heterobranchia</taxon>
        <taxon>Euthyneura</taxon>
        <taxon>Panpulmonata</taxon>
        <taxon>Sacoglossa</taxon>
        <taxon>Placobranchoidea</taxon>
        <taxon>Plakobranchidae</taxon>
        <taxon>Plakobranchus</taxon>
    </lineage>
</organism>
<dbReference type="SUPFAM" id="SSF56436">
    <property type="entry name" value="C-type lectin-like"/>
    <property type="match status" value="1"/>
</dbReference>
<dbReference type="Gene3D" id="3.10.100.10">
    <property type="entry name" value="Mannose-Binding Protein A, subunit A"/>
    <property type="match status" value="1"/>
</dbReference>